<dbReference type="InterPro" id="IPR036388">
    <property type="entry name" value="WH-like_DNA-bd_sf"/>
</dbReference>
<evidence type="ECO:0000256" key="5">
    <source>
        <dbReference type="ARBA" id="ARBA00022490"/>
    </source>
</evidence>
<evidence type="ECO:0000256" key="1">
    <source>
        <dbReference type="ARBA" id="ARBA00004123"/>
    </source>
</evidence>
<dbReference type="SMART" id="SM00088">
    <property type="entry name" value="PINT"/>
    <property type="match status" value="1"/>
</dbReference>
<dbReference type="InterPro" id="IPR040134">
    <property type="entry name" value="PSMD12/CSN4"/>
</dbReference>
<dbReference type="GO" id="GO:0005829">
    <property type="term" value="C:cytosol"/>
    <property type="evidence" value="ECO:0007669"/>
    <property type="project" value="TreeGrafter"/>
</dbReference>
<name>A0AAX4P096_9CHLO</name>
<dbReference type="Pfam" id="PF22241">
    <property type="entry name" value="PSMD12-CSN4_N"/>
    <property type="match status" value="1"/>
</dbReference>
<dbReference type="PANTHER" id="PTHR10855:SF2">
    <property type="entry name" value="COP9 SIGNALOSOME COMPLEX SUBUNIT 4"/>
    <property type="match status" value="1"/>
</dbReference>
<organism evidence="9 10">
    <name type="scientific">Chloropicon roscoffensis</name>
    <dbReference type="NCBI Taxonomy" id="1461544"/>
    <lineage>
        <taxon>Eukaryota</taxon>
        <taxon>Viridiplantae</taxon>
        <taxon>Chlorophyta</taxon>
        <taxon>Chloropicophyceae</taxon>
        <taxon>Chloropicales</taxon>
        <taxon>Chloropicaceae</taxon>
        <taxon>Chloropicon</taxon>
    </lineage>
</organism>
<evidence type="ECO:0000313" key="9">
    <source>
        <dbReference type="EMBL" id="WZN59267.1"/>
    </source>
</evidence>
<dbReference type="EMBL" id="CP151501">
    <property type="protein sequence ID" value="WZN59267.1"/>
    <property type="molecule type" value="Genomic_DNA"/>
</dbReference>
<evidence type="ECO:0000256" key="3">
    <source>
        <dbReference type="ARBA" id="ARBA00010417"/>
    </source>
</evidence>
<dbReference type="Proteomes" id="UP001472866">
    <property type="component" value="Chromosome 01"/>
</dbReference>
<accession>A0AAX4P096</accession>
<dbReference type="SUPFAM" id="SSF46785">
    <property type="entry name" value="Winged helix' DNA-binding domain"/>
    <property type="match status" value="1"/>
</dbReference>
<protein>
    <recommendedName>
        <fullName evidence="4">COP9 signalosome complex subunit 4</fullName>
    </recommendedName>
</protein>
<dbReference type="PANTHER" id="PTHR10855">
    <property type="entry name" value="26S PROTEASOME NON-ATPASE REGULATORY SUBUNIT 12/COP9 SIGNALOSOME COMPLEX SUBUNIT 4"/>
    <property type="match status" value="1"/>
</dbReference>
<gene>
    <name evidence="9" type="ORF">HKI87_01g07920</name>
</gene>
<sequence>MGTQRVQDLLAQAGSISEQKGSVEAFCLAIDAAVEPGSATAQQDCALVVEKVLSTEVSQWVCRDALQYLVPALRKLSKDVHEKVAERILELVQPRAANFEEQVTVVREQLSELLEQREQWCRAAEVLSGINVDSHNNRTFDDRYKLQKCLKIATLFLRDGKPQRAENYVNRAAFLLGVCNDDPALVLQHKSCYARVVDHKCKFLEAALRYYEVSNFSAKGRELDPATVLLDGSEVGKLKESALRDAVTCAVLANAGPQRSRVLASLYKDERCVKLEGGVYPILHKVYMERILGPAEVASFSGMLQSHQGGEKVEHAVIEHNLQSASRLYRNISFEELGRMLGVEPVRAEKAAARMIVEGRMGGQIDQVDNFIYFASSGEGSGEVESWDQQIRSLCQDVNRIIDKVM</sequence>
<dbReference type="Pfam" id="PF01399">
    <property type="entry name" value="PCI"/>
    <property type="match status" value="1"/>
</dbReference>
<comment type="subcellular location">
    <subcellularLocation>
        <location evidence="2">Cytoplasm</location>
    </subcellularLocation>
    <subcellularLocation>
        <location evidence="1">Nucleus</location>
    </subcellularLocation>
</comment>
<evidence type="ECO:0000256" key="4">
    <source>
        <dbReference type="ARBA" id="ARBA00014881"/>
    </source>
</evidence>
<evidence type="ECO:0000313" key="10">
    <source>
        <dbReference type="Proteomes" id="UP001472866"/>
    </source>
</evidence>
<evidence type="ECO:0000256" key="7">
    <source>
        <dbReference type="ARBA" id="ARBA00023242"/>
    </source>
</evidence>
<dbReference type="InterPro" id="IPR000717">
    <property type="entry name" value="PCI_dom"/>
</dbReference>
<proteinExistence type="inferred from homology"/>
<keyword evidence="6" id="KW-0736">Signalosome</keyword>
<keyword evidence="5" id="KW-0963">Cytoplasm</keyword>
<reference evidence="9 10" key="1">
    <citation type="submission" date="2024-03" db="EMBL/GenBank/DDBJ databases">
        <title>Complete genome sequence of the green alga Chloropicon roscoffensis RCC1871.</title>
        <authorList>
            <person name="Lemieux C."/>
            <person name="Pombert J.-F."/>
            <person name="Otis C."/>
            <person name="Turmel M."/>
        </authorList>
    </citation>
    <scope>NUCLEOTIDE SEQUENCE [LARGE SCALE GENOMIC DNA]</scope>
    <source>
        <strain evidence="9 10">RCC1871</strain>
    </source>
</reference>
<evidence type="ECO:0000259" key="8">
    <source>
        <dbReference type="SMART" id="SM00088"/>
    </source>
</evidence>
<keyword evidence="7" id="KW-0539">Nucleus</keyword>
<feature type="domain" description="PCI" evidence="8">
    <location>
        <begin position="308"/>
        <end position="394"/>
    </location>
</feature>
<dbReference type="GO" id="GO:0008180">
    <property type="term" value="C:COP9 signalosome"/>
    <property type="evidence" value="ECO:0007669"/>
    <property type="project" value="UniProtKB-KW"/>
</dbReference>
<keyword evidence="10" id="KW-1185">Reference proteome</keyword>
<dbReference type="InterPro" id="IPR054559">
    <property type="entry name" value="PSMD12-CSN4-like_N"/>
</dbReference>
<dbReference type="AlphaFoldDB" id="A0AAX4P096"/>
<evidence type="ECO:0000256" key="6">
    <source>
        <dbReference type="ARBA" id="ARBA00022790"/>
    </source>
</evidence>
<dbReference type="InterPro" id="IPR036390">
    <property type="entry name" value="WH_DNA-bd_sf"/>
</dbReference>
<evidence type="ECO:0000256" key="2">
    <source>
        <dbReference type="ARBA" id="ARBA00004496"/>
    </source>
</evidence>
<comment type="similarity">
    <text evidence="3">Belongs to the CSN4 family.</text>
</comment>
<dbReference type="Gene3D" id="1.10.10.10">
    <property type="entry name" value="Winged helix-like DNA-binding domain superfamily/Winged helix DNA-binding domain"/>
    <property type="match status" value="1"/>
</dbReference>